<dbReference type="AlphaFoldDB" id="A0A1F5WSL8"/>
<evidence type="ECO:0000313" key="1">
    <source>
        <dbReference type="EMBL" id="OGF78635.1"/>
    </source>
</evidence>
<gene>
    <name evidence="1" type="ORF">A2W54_04175</name>
</gene>
<reference evidence="1 2" key="1">
    <citation type="journal article" date="2016" name="Nat. Commun.">
        <title>Thousands of microbial genomes shed light on interconnected biogeochemical processes in an aquifer system.</title>
        <authorList>
            <person name="Anantharaman K."/>
            <person name="Brown C.T."/>
            <person name="Hug L.A."/>
            <person name="Sharon I."/>
            <person name="Castelle C.J."/>
            <person name="Probst A.J."/>
            <person name="Thomas B.C."/>
            <person name="Singh A."/>
            <person name="Wilkins M.J."/>
            <person name="Karaoz U."/>
            <person name="Brodie E.L."/>
            <person name="Williams K.H."/>
            <person name="Hubbard S.S."/>
            <person name="Banfield J.F."/>
        </authorList>
    </citation>
    <scope>NUCLEOTIDE SEQUENCE [LARGE SCALE GENOMIC DNA]</scope>
</reference>
<proteinExistence type="predicted"/>
<protein>
    <submittedName>
        <fullName evidence="1">Uncharacterized protein</fullName>
    </submittedName>
</protein>
<comment type="caution">
    <text evidence="1">The sequence shown here is derived from an EMBL/GenBank/DDBJ whole genome shotgun (WGS) entry which is preliminary data.</text>
</comment>
<name>A0A1F5WSL8_9BACT</name>
<dbReference type="EMBL" id="MFHI01000023">
    <property type="protein sequence ID" value="OGF78635.1"/>
    <property type="molecule type" value="Genomic_DNA"/>
</dbReference>
<sequence length="122" mass="13616">MQCEFIKPDGLQCGANSMDGFVYCFTHNPATQEEKEKAVLKGGLASKPRKDPVQLEPLKIQSFSDVVGLLEDTINRIRTEPITHQKANCIGFLANIIIRAREVGGLENTIEDLEKRLFGQNK</sequence>
<organism evidence="1 2">
    <name type="scientific">Candidatus Giovannonibacteria bacterium RIFCSPHIGHO2_02_43_13</name>
    <dbReference type="NCBI Taxonomy" id="1798330"/>
    <lineage>
        <taxon>Bacteria</taxon>
        <taxon>Candidatus Giovannoniibacteriota</taxon>
    </lineage>
</organism>
<dbReference type="Proteomes" id="UP000178425">
    <property type="component" value="Unassembled WGS sequence"/>
</dbReference>
<evidence type="ECO:0000313" key="2">
    <source>
        <dbReference type="Proteomes" id="UP000178425"/>
    </source>
</evidence>
<accession>A0A1F5WSL8</accession>